<dbReference type="Pfam" id="PF04937">
    <property type="entry name" value="DUF659"/>
    <property type="match status" value="1"/>
</dbReference>
<keyword evidence="4" id="KW-0862">Zinc</keyword>
<evidence type="ECO:0000259" key="7">
    <source>
        <dbReference type="Pfam" id="PF04937"/>
    </source>
</evidence>
<reference evidence="8 9" key="1">
    <citation type="submission" date="2014-04" db="EMBL/GenBank/DDBJ databases">
        <authorList>
            <consortium name="DOE Joint Genome Institute"/>
            <person name="Kuo A."/>
            <person name="Kohler A."/>
            <person name="Costa M.D."/>
            <person name="Nagy L.G."/>
            <person name="Floudas D."/>
            <person name="Copeland A."/>
            <person name="Barry K.W."/>
            <person name="Cichocki N."/>
            <person name="Veneault-Fourrey C."/>
            <person name="LaButti K."/>
            <person name="Lindquist E.A."/>
            <person name="Lipzen A."/>
            <person name="Lundell T."/>
            <person name="Morin E."/>
            <person name="Murat C."/>
            <person name="Sun H."/>
            <person name="Tunlid A."/>
            <person name="Henrissat B."/>
            <person name="Grigoriev I.V."/>
            <person name="Hibbett D.S."/>
            <person name="Martin F."/>
            <person name="Nordberg H.P."/>
            <person name="Cantor M.N."/>
            <person name="Hua S.X."/>
        </authorList>
    </citation>
    <scope>NUCLEOTIDE SEQUENCE [LARGE SCALE GENOMIC DNA]</scope>
    <source>
        <strain evidence="8 9">441</strain>
    </source>
</reference>
<feature type="compositionally biased region" description="Low complexity" evidence="6">
    <location>
        <begin position="675"/>
        <end position="707"/>
    </location>
</feature>
<reference evidence="9" key="2">
    <citation type="submission" date="2015-01" db="EMBL/GenBank/DDBJ databases">
        <title>Evolutionary Origins and Diversification of the Mycorrhizal Mutualists.</title>
        <authorList>
            <consortium name="DOE Joint Genome Institute"/>
            <consortium name="Mycorrhizal Genomics Consortium"/>
            <person name="Kohler A."/>
            <person name="Kuo A."/>
            <person name="Nagy L.G."/>
            <person name="Floudas D."/>
            <person name="Copeland A."/>
            <person name="Barry K.W."/>
            <person name="Cichocki N."/>
            <person name="Veneault-Fourrey C."/>
            <person name="LaButti K."/>
            <person name="Lindquist E.A."/>
            <person name="Lipzen A."/>
            <person name="Lundell T."/>
            <person name="Morin E."/>
            <person name="Murat C."/>
            <person name="Riley R."/>
            <person name="Ohm R."/>
            <person name="Sun H."/>
            <person name="Tunlid A."/>
            <person name="Henrissat B."/>
            <person name="Grigoriev I.V."/>
            <person name="Hibbett D.S."/>
            <person name="Martin F."/>
        </authorList>
    </citation>
    <scope>NUCLEOTIDE SEQUENCE [LARGE SCALE GENOMIC DNA]</scope>
    <source>
        <strain evidence="9">441</strain>
    </source>
</reference>
<comment type="subcellular location">
    <subcellularLocation>
        <location evidence="1">Nucleus</location>
    </subcellularLocation>
</comment>
<dbReference type="AlphaFoldDB" id="A0A0C9YFJ7"/>
<dbReference type="Proteomes" id="UP000054018">
    <property type="component" value="Unassembled WGS sequence"/>
</dbReference>
<keyword evidence="9" id="KW-1185">Reference proteome</keyword>
<feature type="compositionally biased region" description="Pro residues" evidence="6">
    <location>
        <begin position="79"/>
        <end position="90"/>
    </location>
</feature>
<protein>
    <recommendedName>
        <fullName evidence="7">DUF659 domain-containing protein</fullName>
    </recommendedName>
</protein>
<evidence type="ECO:0000256" key="3">
    <source>
        <dbReference type="ARBA" id="ARBA00022771"/>
    </source>
</evidence>
<keyword evidence="2" id="KW-0479">Metal-binding</keyword>
<feature type="domain" description="DUF659" evidence="7">
    <location>
        <begin position="203"/>
        <end position="342"/>
    </location>
</feature>
<accession>A0A0C9YFJ7</accession>
<dbReference type="InterPro" id="IPR012337">
    <property type="entry name" value="RNaseH-like_sf"/>
</dbReference>
<evidence type="ECO:0000256" key="4">
    <source>
        <dbReference type="ARBA" id="ARBA00022833"/>
    </source>
</evidence>
<evidence type="ECO:0000256" key="1">
    <source>
        <dbReference type="ARBA" id="ARBA00004123"/>
    </source>
</evidence>
<dbReference type="SUPFAM" id="SSF53098">
    <property type="entry name" value="Ribonuclease H-like"/>
    <property type="match status" value="1"/>
</dbReference>
<dbReference type="PANTHER" id="PTHR46481:SF10">
    <property type="entry name" value="ZINC FINGER BED DOMAIN-CONTAINING PROTEIN 39"/>
    <property type="match status" value="1"/>
</dbReference>
<gene>
    <name evidence="8" type="ORF">PISMIDRAFT_25636</name>
</gene>
<name>A0A0C9YFJ7_9AGAM</name>
<evidence type="ECO:0000313" key="9">
    <source>
        <dbReference type="Proteomes" id="UP000054018"/>
    </source>
</evidence>
<dbReference type="EMBL" id="KN834054">
    <property type="protein sequence ID" value="KIK12709.1"/>
    <property type="molecule type" value="Genomic_DNA"/>
</dbReference>
<feature type="compositionally biased region" description="Polar residues" evidence="6">
    <location>
        <begin position="94"/>
        <end position="109"/>
    </location>
</feature>
<dbReference type="OrthoDB" id="2423954at2759"/>
<evidence type="ECO:0000313" key="8">
    <source>
        <dbReference type="EMBL" id="KIK12709.1"/>
    </source>
</evidence>
<organism evidence="8 9">
    <name type="scientific">Pisolithus microcarpus 441</name>
    <dbReference type="NCBI Taxonomy" id="765257"/>
    <lineage>
        <taxon>Eukaryota</taxon>
        <taxon>Fungi</taxon>
        <taxon>Dikarya</taxon>
        <taxon>Basidiomycota</taxon>
        <taxon>Agaricomycotina</taxon>
        <taxon>Agaricomycetes</taxon>
        <taxon>Agaricomycetidae</taxon>
        <taxon>Boletales</taxon>
        <taxon>Sclerodermatineae</taxon>
        <taxon>Pisolithaceae</taxon>
        <taxon>Pisolithus</taxon>
    </lineage>
</organism>
<proteinExistence type="predicted"/>
<dbReference type="GO" id="GO:0005634">
    <property type="term" value="C:nucleus"/>
    <property type="evidence" value="ECO:0007669"/>
    <property type="project" value="UniProtKB-SubCell"/>
</dbReference>
<dbReference type="STRING" id="765257.A0A0C9YFJ7"/>
<dbReference type="GO" id="GO:0008270">
    <property type="term" value="F:zinc ion binding"/>
    <property type="evidence" value="ECO:0007669"/>
    <property type="project" value="UniProtKB-KW"/>
</dbReference>
<evidence type="ECO:0000256" key="2">
    <source>
        <dbReference type="ARBA" id="ARBA00022723"/>
    </source>
</evidence>
<dbReference type="PANTHER" id="PTHR46481">
    <property type="entry name" value="ZINC FINGER BED DOMAIN-CONTAINING PROTEIN 4"/>
    <property type="match status" value="1"/>
</dbReference>
<keyword evidence="3" id="KW-0863">Zinc-finger</keyword>
<feature type="region of interest" description="Disordered" evidence="6">
    <location>
        <begin position="74"/>
        <end position="109"/>
    </location>
</feature>
<evidence type="ECO:0000256" key="5">
    <source>
        <dbReference type="ARBA" id="ARBA00023242"/>
    </source>
</evidence>
<dbReference type="InterPro" id="IPR052035">
    <property type="entry name" value="ZnF_BED_domain_contain"/>
</dbReference>
<evidence type="ECO:0000256" key="6">
    <source>
        <dbReference type="SAM" id="MobiDB-lite"/>
    </source>
</evidence>
<keyword evidence="5" id="KW-0539">Nucleus</keyword>
<dbReference type="InterPro" id="IPR007021">
    <property type="entry name" value="DUF659"/>
</dbReference>
<sequence>MGVCQEIQGEAVVLDWSSHSDPNKQWLTGRTETMLQHLWKCQNVPAAVWDAAQVTCVQRCLLMNSPTAPRIVAQSELPPGNPLLPTPMFTPLPQSNQAAAGPSSSNTGVIGTMNNPAPTNFVLMPQLSVSAPANESLPLGLIMPAVCYPSDFQHSPALSSFAPSPSPSHWVENPEWLGFLQEFIPQAEPVKRQSLANHWIPMEVAKFRQEAKNHSQGLEGTLQYDGWSGINFHHFIAFMLTTSRHEVHTVHVHDASAERKTADNLYKILVDVIEDVEKNWQVDIVAVTSDASGESWKACRMLHQAFPKFVIVDCQAHQVNLVVGDFLKCSNSFTACAEQATELITWLHRKTIVLAAICDIQIALNATKPVGERVVLTVTQAVLTRWMSHYLAMQQLMELKATLTIMADQELSRLEAQWQIITGDARSKQKAEKMLRLIKNPTFWYQNEILWHAYSKLLEADPENQLFAAMECEELIQTVLDSLEKHWKNCDQDVYIAAVVLNPIYKIAPFAKIPQLNLAGIFALICKLWTRFFGSSPPHELFTELQDYLGNKGTYTNFAPWVENVQHEAEKKEHPDPLAMYEGMQYGGGEKTPLQRVAFWLFAICANSVSCEHLFSMFGLTLTHLHSRLQSEAMTSLAELQLHLQDEHARSGQAKHRLKLHATTYSTGPKPGLQSADSTTPQAATSTTSLEPQLQPSPSSPQANTDNAVNNHTVAATATATVAEHDMTITEITSCLITSANDAGYDEESILPFEKLKLSELFEFSNPHWLAITKTVAM</sequence>
<dbReference type="HOGENOM" id="CLU_007316_1_0_1"/>
<feature type="region of interest" description="Disordered" evidence="6">
    <location>
        <begin position="664"/>
        <end position="707"/>
    </location>
</feature>